<dbReference type="GO" id="GO:0051082">
    <property type="term" value="F:unfolded protein binding"/>
    <property type="evidence" value="ECO:0007669"/>
    <property type="project" value="InterPro"/>
</dbReference>
<dbReference type="SUPFAM" id="SSF54611">
    <property type="entry name" value="SecB-like"/>
    <property type="match status" value="1"/>
</dbReference>
<dbReference type="InterPro" id="IPR003708">
    <property type="entry name" value="SecB"/>
</dbReference>
<dbReference type="PANTHER" id="PTHR36918:SF1">
    <property type="entry name" value="PROTEIN-EXPORT PROTEIN SECB"/>
    <property type="match status" value="1"/>
</dbReference>
<evidence type="ECO:0000313" key="6">
    <source>
        <dbReference type="Proteomes" id="UP000595362"/>
    </source>
</evidence>
<dbReference type="Pfam" id="PF02556">
    <property type="entry name" value="SecB"/>
    <property type="match status" value="1"/>
</dbReference>
<dbReference type="PRINTS" id="PR01594">
    <property type="entry name" value="SECBCHAPRONE"/>
</dbReference>
<evidence type="ECO:0000256" key="4">
    <source>
        <dbReference type="ARBA" id="ARBA00023010"/>
    </source>
</evidence>
<proteinExistence type="inferred from homology"/>
<evidence type="ECO:0000313" key="5">
    <source>
        <dbReference type="EMBL" id="QQG36419.1"/>
    </source>
</evidence>
<dbReference type="EMBL" id="CP066681">
    <property type="protein sequence ID" value="QQG36419.1"/>
    <property type="molecule type" value="Genomic_DNA"/>
</dbReference>
<evidence type="ECO:0000256" key="3">
    <source>
        <dbReference type="ARBA" id="ARBA00022927"/>
    </source>
</evidence>
<keyword evidence="3" id="KW-0653">Protein transport</keyword>
<sequence>MNDDIAQGMTDTEAVAHTAPAQALPVIFHAQFVRDISFENPQPALLYEVKGLRPAMDVNFSIECAPVKSEQYKFMYEVQLGIKVRARRGDDIAFLTEVLYSVLVSMDGVPEEQHHPLLYIEAPRYAFPFVRMIIANLTQNAGMMPLLLAPVDFRALYMQRFGEEIRKSQQAAQGVA</sequence>
<evidence type="ECO:0000256" key="1">
    <source>
        <dbReference type="ARBA" id="ARBA00009990"/>
    </source>
</evidence>
<accession>A0A7T5R2Q6</accession>
<dbReference type="GO" id="GO:0051262">
    <property type="term" value="P:protein tetramerization"/>
    <property type="evidence" value="ECO:0007669"/>
    <property type="project" value="InterPro"/>
</dbReference>
<protein>
    <submittedName>
        <fullName evidence="5">Protein-export chaperone SecB</fullName>
    </submittedName>
</protein>
<organism evidence="5 6">
    <name type="scientific">Micavibrio aeruginosavorus</name>
    <dbReference type="NCBI Taxonomy" id="349221"/>
    <lineage>
        <taxon>Bacteria</taxon>
        <taxon>Pseudomonadati</taxon>
        <taxon>Bdellovibrionota</taxon>
        <taxon>Bdellovibrionia</taxon>
        <taxon>Bdellovibrionales</taxon>
        <taxon>Pseudobdellovibrionaceae</taxon>
        <taxon>Micavibrio</taxon>
    </lineage>
</organism>
<dbReference type="AlphaFoldDB" id="A0A7T5R2Q6"/>
<keyword evidence="2" id="KW-0813">Transport</keyword>
<dbReference type="Proteomes" id="UP000595362">
    <property type="component" value="Chromosome"/>
</dbReference>
<gene>
    <name evidence="5" type="ORF">HYS17_01090</name>
</gene>
<keyword evidence="4" id="KW-0811">Translocation</keyword>
<dbReference type="GO" id="GO:0015031">
    <property type="term" value="P:protein transport"/>
    <property type="evidence" value="ECO:0007669"/>
    <property type="project" value="UniProtKB-KW"/>
</dbReference>
<dbReference type="InterPro" id="IPR035958">
    <property type="entry name" value="SecB-like_sf"/>
</dbReference>
<dbReference type="PANTHER" id="PTHR36918">
    <property type="match status" value="1"/>
</dbReference>
<evidence type="ECO:0000256" key="2">
    <source>
        <dbReference type="ARBA" id="ARBA00022448"/>
    </source>
</evidence>
<dbReference type="Gene3D" id="3.10.420.10">
    <property type="entry name" value="SecB-like"/>
    <property type="match status" value="1"/>
</dbReference>
<name>A0A7T5R2Q6_9BACT</name>
<reference evidence="5 6" key="1">
    <citation type="submission" date="2020-07" db="EMBL/GenBank/DDBJ databases">
        <title>Huge and variable diversity of episymbiotic CPR bacteria and DPANN archaea in groundwater ecosystems.</title>
        <authorList>
            <person name="He C.Y."/>
            <person name="Keren R."/>
            <person name="Whittaker M."/>
            <person name="Farag I.F."/>
            <person name="Doudna J."/>
            <person name="Cate J.H.D."/>
            <person name="Banfield J.F."/>
        </authorList>
    </citation>
    <scope>NUCLEOTIDE SEQUENCE [LARGE SCALE GENOMIC DNA]</scope>
    <source>
        <strain evidence="5">NC_groundwater_70_Ag_B-0.1um_54_66</strain>
    </source>
</reference>
<comment type="similarity">
    <text evidence="1">Belongs to the SecB family.</text>
</comment>